<feature type="domain" description="Homeobox" evidence="8">
    <location>
        <begin position="29"/>
        <end position="89"/>
    </location>
</feature>
<evidence type="ECO:0000313" key="10">
    <source>
        <dbReference type="Proteomes" id="UP000299084"/>
    </source>
</evidence>
<name>A0A5N4DUI9_CAMDR</name>
<dbReference type="InterPro" id="IPR017970">
    <property type="entry name" value="Homeobox_CS"/>
</dbReference>
<dbReference type="GO" id="GO:0000981">
    <property type="term" value="F:DNA-binding transcription factor activity, RNA polymerase II-specific"/>
    <property type="evidence" value="ECO:0007669"/>
    <property type="project" value="InterPro"/>
</dbReference>
<evidence type="ECO:0000256" key="7">
    <source>
        <dbReference type="SAM" id="MobiDB-lite"/>
    </source>
</evidence>
<comment type="caution">
    <text evidence="9">The sequence shown here is derived from an EMBL/GenBank/DDBJ whole genome shotgun (WGS) entry which is preliminary data.</text>
</comment>
<dbReference type="PROSITE" id="PS50071">
    <property type="entry name" value="HOMEOBOX_2"/>
    <property type="match status" value="1"/>
</dbReference>
<gene>
    <name evidence="9" type="ORF">Cadr_000012159</name>
</gene>
<reference evidence="9 10" key="1">
    <citation type="journal article" date="2019" name="Mol. Ecol. Resour.">
        <title>Improving Illumina assemblies with Hi-C and long reads: an example with the North African dromedary.</title>
        <authorList>
            <person name="Elbers J.P."/>
            <person name="Rogers M.F."/>
            <person name="Perelman P.L."/>
            <person name="Proskuryakova A.A."/>
            <person name="Serdyukova N.A."/>
            <person name="Johnson W.E."/>
            <person name="Horin P."/>
            <person name="Corander J."/>
            <person name="Murphy D."/>
            <person name="Burger P.A."/>
        </authorList>
    </citation>
    <scope>NUCLEOTIDE SEQUENCE [LARGE SCALE GENOMIC DNA]</scope>
    <source>
        <strain evidence="9">Drom800</strain>
        <tissue evidence="9">Blood</tissue>
    </source>
</reference>
<feature type="DNA-binding region" description="Homeobox" evidence="5">
    <location>
        <begin position="31"/>
        <end position="90"/>
    </location>
</feature>
<feature type="non-terminal residue" evidence="9">
    <location>
        <position position="1"/>
    </location>
</feature>
<evidence type="ECO:0000313" key="9">
    <source>
        <dbReference type="EMBL" id="KAB1274853.1"/>
    </source>
</evidence>
<dbReference type="PANTHER" id="PTHR45793">
    <property type="entry name" value="HOMEOBOX PROTEIN"/>
    <property type="match status" value="1"/>
</dbReference>
<accession>A0A5N4DUI9</accession>
<keyword evidence="4 5" id="KW-0539">Nucleus</keyword>
<dbReference type="SUPFAM" id="SSF46689">
    <property type="entry name" value="Homeodomain-like"/>
    <property type="match status" value="1"/>
</dbReference>
<proteinExistence type="predicted"/>
<evidence type="ECO:0000256" key="4">
    <source>
        <dbReference type="ARBA" id="ARBA00023242"/>
    </source>
</evidence>
<dbReference type="Pfam" id="PF00046">
    <property type="entry name" value="Homeodomain"/>
    <property type="match status" value="1"/>
</dbReference>
<evidence type="ECO:0000256" key="1">
    <source>
        <dbReference type="ARBA" id="ARBA00004123"/>
    </source>
</evidence>
<evidence type="ECO:0000259" key="8">
    <source>
        <dbReference type="PROSITE" id="PS50071"/>
    </source>
</evidence>
<dbReference type="EMBL" id="JWIN03000009">
    <property type="protein sequence ID" value="KAB1274853.1"/>
    <property type="molecule type" value="Genomic_DNA"/>
</dbReference>
<dbReference type="CDD" id="cd00086">
    <property type="entry name" value="homeodomain"/>
    <property type="match status" value="1"/>
</dbReference>
<evidence type="ECO:0000256" key="5">
    <source>
        <dbReference type="PROSITE-ProRule" id="PRU00108"/>
    </source>
</evidence>
<protein>
    <submittedName>
        <fullName evidence="9">Divergent paired-related homeobox</fullName>
    </submittedName>
</protein>
<dbReference type="STRING" id="9838.ENSCDRP00005002923"/>
<organism evidence="9 10">
    <name type="scientific">Camelus dromedarius</name>
    <name type="common">Dromedary</name>
    <name type="synonym">Arabian camel</name>
    <dbReference type="NCBI Taxonomy" id="9838"/>
    <lineage>
        <taxon>Eukaryota</taxon>
        <taxon>Metazoa</taxon>
        <taxon>Chordata</taxon>
        <taxon>Craniata</taxon>
        <taxon>Vertebrata</taxon>
        <taxon>Euteleostomi</taxon>
        <taxon>Mammalia</taxon>
        <taxon>Eutheria</taxon>
        <taxon>Laurasiatheria</taxon>
        <taxon>Artiodactyla</taxon>
        <taxon>Tylopoda</taxon>
        <taxon>Camelidae</taxon>
        <taxon>Camelus</taxon>
    </lineage>
</organism>
<dbReference type="GO" id="GO:0000978">
    <property type="term" value="F:RNA polymerase II cis-regulatory region sequence-specific DNA binding"/>
    <property type="evidence" value="ECO:0007669"/>
    <property type="project" value="TreeGrafter"/>
</dbReference>
<sequence>SQWKFKVLRLELSRYLIHAFLSFPGKHQKYPLRKRTMFTKKQLASLNFFFSKNPYPSPSLQREMALEMEIHPRVLQVWFKNRRAKLKKAKYEDFPPKQEAQQEQLAEAGVKTSSSKGNMDTPPGPPIGASPISLVYTDHSVPSFQLSVWPSWKALTDQSVGHKIVHFGCCQDPNVYCLYPILESQALFSSFSSDSLGSLSPQRT</sequence>
<feature type="region of interest" description="Disordered" evidence="7">
    <location>
        <begin position="90"/>
        <end position="124"/>
    </location>
</feature>
<dbReference type="GO" id="GO:0005634">
    <property type="term" value="C:nucleus"/>
    <property type="evidence" value="ECO:0007669"/>
    <property type="project" value="UniProtKB-SubCell"/>
</dbReference>
<evidence type="ECO:0000256" key="2">
    <source>
        <dbReference type="ARBA" id="ARBA00023125"/>
    </source>
</evidence>
<dbReference type="AlphaFoldDB" id="A0A5N4DUI9"/>
<dbReference type="PROSITE" id="PS00027">
    <property type="entry name" value="HOMEOBOX_1"/>
    <property type="match status" value="1"/>
</dbReference>
<feature type="compositionally biased region" description="Low complexity" evidence="7">
    <location>
        <begin position="98"/>
        <end position="108"/>
    </location>
</feature>
<dbReference type="InterPro" id="IPR001356">
    <property type="entry name" value="HD"/>
</dbReference>
<dbReference type="Gene3D" id="1.10.10.60">
    <property type="entry name" value="Homeodomain-like"/>
    <property type="match status" value="1"/>
</dbReference>
<keyword evidence="10" id="KW-1185">Reference proteome</keyword>
<keyword evidence="2 5" id="KW-0238">DNA-binding</keyword>
<evidence type="ECO:0000256" key="6">
    <source>
        <dbReference type="RuleBase" id="RU000682"/>
    </source>
</evidence>
<evidence type="ECO:0000256" key="3">
    <source>
        <dbReference type="ARBA" id="ARBA00023155"/>
    </source>
</evidence>
<dbReference type="InterPro" id="IPR009057">
    <property type="entry name" value="Homeodomain-like_sf"/>
</dbReference>
<keyword evidence="3 5" id="KW-0371">Homeobox</keyword>
<dbReference type="PANTHER" id="PTHR45793:SF15">
    <property type="entry name" value="DIVERGENT PAIRED-RELATED HOMEOBOX"/>
    <property type="match status" value="1"/>
</dbReference>
<dbReference type="Proteomes" id="UP000299084">
    <property type="component" value="Unassembled WGS sequence"/>
</dbReference>
<dbReference type="SMART" id="SM00389">
    <property type="entry name" value="HOX"/>
    <property type="match status" value="1"/>
</dbReference>
<comment type="subcellular location">
    <subcellularLocation>
        <location evidence="1 5 6">Nucleus</location>
    </subcellularLocation>
</comment>